<keyword evidence="1" id="KW-0620">Polyamine biosynthesis</keyword>
<keyword evidence="3" id="KW-1185">Reference proteome</keyword>
<dbReference type="SUPFAM" id="SSF53335">
    <property type="entry name" value="S-adenosyl-L-methionine-dependent methyltransferases"/>
    <property type="match status" value="1"/>
</dbReference>
<protein>
    <recommendedName>
        <fullName evidence="4">Spermidine synthase</fullName>
    </recommendedName>
</protein>
<dbReference type="Gene3D" id="3.40.50.150">
    <property type="entry name" value="Vaccinia Virus protein VP39"/>
    <property type="match status" value="1"/>
</dbReference>
<dbReference type="InterPro" id="IPR029063">
    <property type="entry name" value="SAM-dependent_MTases_sf"/>
</dbReference>
<evidence type="ECO:0000256" key="1">
    <source>
        <dbReference type="ARBA" id="ARBA00023115"/>
    </source>
</evidence>
<dbReference type="EMBL" id="JAAGXA010000007">
    <property type="protein sequence ID" value="NEN78968.1"/>
    <property type="molecule type" value="Genomic_DNA"/>
</dbReference>
<dbReference type="PANTHER" id="PTHR43317">
    <property type="entry name" value="THERMOSPERMINE SYNTHASE ACAULIS5"/>
    <property type="match status" value="1"/>
</dbReference>
<dbReference type="RefSeq" id="WP_163772504.1">
    <property type="nucleotide sequence ID" value="NZ_JAAGXA010000007.1"/>
</dbReference>
<dbReference type="PANTHER" id="PTHR43317:SF3">
    <property type="entry name" value="BLR2883 PROTEIN"/>
    <property type="match status" value="1"/>
</dbReference>
<evidence type="ECO:0008006" key="4">
    <source>
        <dbReference type="Google" id="ProtNLM"/>
    </source>
</evidence>
<dbReference type="Pfam" id="PF01564">
    <property type="entry name" value="Spermine_synth"/>
    <property type="match status" value="1"/>
</dbReference>
<evidence type="ECO:0000313" key="2">
    <source>
        <dbReference type="EMBL" id="NEN78968.1"/>
    </source>
</evidence>
<organism evidence="2 3">
    <name type="scientific">Nocardioides zeae</name>
    <dbReference type="NCBI Taxonomy" id="1457234"/>
    <lineage>
        <taxon>Bacteria</taxon>
        <taxon>Bacillati</taxon>
        <taxon>Actinomycetota</taxon>
        <taxon>Actinomycetes</taxon>
        <taxon>Propionibacteriales</taxon>
        <taxon>Nocardioidaceae</taxon>
        <taxon>Nocardioides</taxon>
    </lineage>
</organism>
<sequence length="223" mass="23563">MHPTGDAASVARATSPRGEVVLRRREDGAHELRVNGVFVMDTVETTSERLLAEAALAQVERPDHVLVGGLGLGFTAHAVLADRRVDRLDVVEIEPAVVAWMRDGTVPHGPALLADARVRVVEADVATVLEEAPDASYDLVLLDVDNGPDNLVHGENAALYTAPALGVVARVLAPGGTVVVWSAARSTALSAALTDVFGAAEELEVEVPAHGRVGSYWLHLARR</sequence>
<gene>
    <name evidence="2" type="ORF">G3T38_11845</name>
</gene>
<evidence type="ECO:0000313" key="3">
    <source>
        <dbReference type="Proteomes" id="UP000468687"/>
    </source>
</evidence>
<accession>A0A6P0HJW1</accession>
<comment type="caution">
    <text evidence="2">The sequence shown here is derived from an EMBL/GenBank/DDBJ whole genome shotgun (WGS) entry which is preliminary data.</text>
</comment>
<reference evidence="2 3" key="1">
    <citation type="journal article" date="2014" name="Int. J. Syst. Evol. Microbiol.">
        <title>Nocardioides zeae sp. nov., isolated from the stem of Zea mays.</title>
        <authorList>
            <person name="Glaeser S.P."/>
            <person name="McInroy J.A."/>
            <person name="Busse H.J."/>
            <person name="Kampfer P."/>
        </authorList>
    </citation>
    <scope>NUCLEOTIDE SEQUENCE [LARGE SCALE GENOMIC DNA]</scope>
    <source>
        <strain evidence="2 3">JCM 30728</strain>
    </source>
</reference>
<proteinExistence type="predicted"/>
<name>A0A6P0HJW1_9ACTN</name>
<dbReference type="Proteomes" id="UP000468687">
    <property type="component" value="Unassembled WGS sequence"/>
</dbReference>
<dbReference type="GO" id="GO:0006596">
    <property type="term" value="P:polyamine biosynthetic process"/>
    <property type="evidence" value="ECO:0007669"/>
    <property type="project" value="UniProtKB-KW"/>
</dbReference>
<dbReference type="AlphaFoldDB" id="A0A6P0HJW1"/>